<dbReference type="NCBIfam" id="TIGR04183">
    <property type="entry name" value="Por_Secre_tail"/>
    <property type="match status" value="1"/>
</dbReference>
<dbReference type="InterPro" id="IPR052918">
    <property type="entry name" value="Motility_Chemotaxis_Reg"/>
</dbReference>
<organism evidence="3 4">
    <name type="scientific">Hymenobacter properus</name>
    <dbReference type="NCBI Taxonomy" id="2791026"/>
    <lineage>
        <taxon>Bacteria</taxon>
        <taxon>Pseudomonadati</taxon>
        <taxon>Bacteroidota</taxon>
        <taxon>Cytophagia</taxon>
        <taxon>Cytophagales</taxon>
        <taxon>Hymenobacteraceae</taxon>
        <taxon>Hymenobacter</taxon>
    </lineage>
</organism>
<keyword evidence="4" id="KW-1185">Reference proteome</keyword>
<gene>
    <name evidence="3" type="ORF">I2I01_15750</name>
</gene>
<dbReference type="PANTHER" id="PTHR35580:SF1">
    <property type="entry name" value="PHYTASE-LIKE DOMAIN-CONTAINING PROTEIN"/>
    <property type="match status" value="1"/>
</dbReference>
<dbReference type="Proteomes" id="UP000645610">
    <property type="component" value="Unassembled WGS sequence"/>
</dbReference>
<evidence type="ECO:0000313" key="4">
    <source>
        <dbReference type="Proteomes" id="UP000645610"/>
    </source>
</evidence>
<comment type="caution">
    <text evidence="3">The sequence shown here is derived from an EMBL/GenBank/DDBJ whole genome shotgun (WGS) entry which is preliminary data.</text>
</comment>
<protein>
    <submittedName>
        <fullName evidence="3">T9SS type A sorting domain-containing protein</fullName>
    </submittedName>
</protein>
<accession>A0A931BIV8</accession>
<evidence type="ECO:0000256" key="1">
    <source>
        <dbReference type="SAM" id="MobiDB-lite"/>
    </source>
</evidence>
<dbReference type="InterPro" id="IPR026444">
    <property type="entry name" value="Secre_tail"/>
</dbReference>
<name>A0A931BIV8_9BACT</name>
<dbReference type="EMBL" id="JADQDP010000003">
    <property type="protein sequence ID" value="MBF9143102.1"/>
    <property type="molecule type" value="Genomic_DNA"/>
</dbReference>
<evidence type="ECO:0000256" key="2">
    <source>
        <dbReference type="SAM" id="SignalP"/>
    </source>
</evidence>
<feature type="chain" id="PRO_5038032444" evidence="2">
    <location>
        <begin position="21"/>
        <end position="588"/>
    </location>
</feature>
<feature type="signal peptide" evidence="2">
    <location>
        <begin position="1"/>
        <end position="20"/>
    </location>
</feature>
<keyword evidence="2" id="KW-0732">Signal</keyword>
<dbReference type="RefSeq" id="WP_196287419.1">
    <property type="nucleotide sequence ID" value="NZ_JADQDP010000003.1"/>
</dbReference>
<evidence type="ECO:0000313" key="3">
    <source>
        <dbReference type="EMBL" id="MBF9143102.1"/>
    </source>
</evidence>
<reference evidence="3 4" key="1">
    <citation type="submission" date="2020-11" db="EMBL/GenBank/DDBJ databases">
        <authorList>
            <person name="Kim M.K."/>
        </authorList>
    </citation>
    <scope>NUCLEOTIDE SEQUENCE [LARGE SCALE GENOMIC DNA]</scope>
    <source>
        <strain evidence="3 4">BT439</strain>
    </source>
</reference>
<dbReference type="AlphaFoldDB" id="A0A931BIV8"/>
<proteinExistence type="predicted"/>
<sequence>MKTLLFLLALAATLTRPARAQNPQLVIDQAATLPSLATPGSGIIYDLSEYTDAQGNTYQAGTFSGTVHFGSFTFATGTGEMEVVVAKRNATGTYQWALAGGGAGDQRCKALTVDAAGNVYVTGSFPTATATFGATVLTNRAAAGTTTSDVFAAKVTAAGAWDWAVSAGGGTRINGDDYGTAVGVDLFGNAYVAGTFTSSVAFFGSIQVPSPDRNGRDIAFVAKLSSGGIWQWVRNNEDFGSSATAVATDEAGNTYLSGHFRGRIHYGPFLVTASNGAQTAYIAKVDATGAWQWATAIQAGVLTNGHCQQFGVVLDRYGNAYSTGVFTSDTLKFDRTTLTNTGPRQPPAYTSRTYNAFVAKLNVATGRWRWAAQSRGDGDEGLGGPLFDAQGQLYVGGGFSPPPGASGPGPGSQFGSTTLFSAGGDDIVVAQLDTAGRWLWARRAGGPDNEGGAPRRLDAQGRVYVAGSFYGSTLPLGALTLTALPGSWGNASSTYSLFEARLGVNGPLAVRNGRDDTFDVYPNPAHTAVTVAGLPPGQVVQVLDIVGRKVLAGTVPPQGTLQLALPAGLPPGVYLVRAGAQTRRLVVE</sequence>
<dbReference type="PANTHER" id="PTHR35580">
    <property type="entry name" value="CELL SURFACE GLYCOPROTEIN (S-LAYER PROTEIN)-LIKE PROTEIN"/>
    <property type="match status" value="1"/>
</dbReference>
<feature type="region of interest" description="Disordered" evidence="1">
    <location>
        <begin position="398"/>
        <end position="417"/>
    </location>
</feature>